<feature type="transmembrane region" description="Helical" evidence="5">
    <location>
        <begin position="76"/>
        <end position="99"/>
    </location>
</feature>
<dbReference type="Pfam" id="PF07264">
    <property type="entry name" value="EI24"/>
    <property type="match status" value="1"/>
</dbReference>
<feature type="transmembrane region" description="Helical" evidence="5">
    <location>
        <begin position="200"/>
        <end position="228"/>
    </location>
</feature>
<comment type="caution">
    <text evidence="6">The sequence shown here is derived from an EMBL/GenBank/DDBJ whole genome shotgun (WGS) entry which is preliminary data.</text>
</comment>
<evidence type="ECO:0000313" key="6">
    <source>
        <dbReference type="EMBL" id="MCR8827736.1"/>
    </source>
</evidence>
<accession>A0ABT1Z3P8</accession>
<feature type="transmembrane region" description="Helical" evidence="5">
    <location>
        <begin position="132"/>
        <end position="155"/>
    </location>
</feature>
<comment type="subcellular location">
    <subcellularLocation>
        <location evidence="1">Membrane</location>
        <topology evidence="1">Multi-pass membrane protein</topology>
    </subcellularLocation>
</comment>
<sequence>MAVRMIIASFFAALGQIGDPRFRRVLLLGIALTLALLVAFTTGLVWVVDALTADSIDAPVVGEITWLDDILSWGSVFLMLFLSIFLMVPVASAITSMFLDEVAQAVEDRHYPDLPPATPVPFGDAVRDTVNFLGVLIAANILAIIVYVILTFMFMPFLAPLVFWTLNGFLLGREYFTLAAMRRVGRERARNLRSQHSGTIFIAGFLMAVPLSVPLVNLMIPIIGAATFTHLFHRLQPEGPCDRTSRYRAG</sequence>
<proteinExistence type="predicted"/>
<reference evidence="6" key="1">
    <citation type="submission" date="2022-07" db="EMBL/GenBank/DDBJ databases">
        <title>Pseudosulfitobacter sp. strain AP-MA-4, whole genome sequence.</title>
        <authorList>
            <person name="Jiang Y."/>
        </authorList>
    </citation>
    <scope>NUCLEOTIDE SEQUENCE</scope>
    <source>
        <strain evidence="6">AP-MA-4</strain>
    </source>
</reference>
<evidence type="ECO:0000256" key="5">
    <source>
        <dbReference type="SAM" id="Phobius"/>
    </source>
</evidence>
<dbReference type="Proteomes" id="UP001165396">
    <property type="component" value="Unassembled WGS sequence"/>
</dbReference>
<keyword evidence="2 5" id="KW-0812">Transmembrane</keyword>
<dbReference type="EMBL" id="JANKJG010000011">
    <property type="protein sequence ID" value="MCR8827736.1"/>
    <property type="molecule type" value="Genomic_DNA"/>
</dbReference>
<evidence type="ECO:0000313" key="7">
    <source>
        <dbReference type="Proteomes" id="UP001165396"/>
    </source>
</evidence>
<evidence type="ECO:0000256" key="1">
    <source>
        <dbReference type="ARBA" id="ARBA00004141"/>
    </source>
</evidence>
<keyword evidence="4 5" id="KW-0472">Membrane</keyword>
<dbReference type="RefSeq" id="WP_258295504.1">
    <property type="nucleotide sequence ID" value="NZ_JANKJG010000011.1"/>
</dbReference>
<name>A0ABT1Z3P8_9RHOB</name>
<evidence type="ECO:0000256" key="3">
    <source>
        <dbReference type="ARBA" id="ARBA00022989"/>
    </source>
</evidence>
<keyword evidence="3 5" id="KW-1133">Transmembrane helix</keyword>
<evidence type="ECO:0000256" key="2">
    <source>
        <dbReference type="ARBA" id="ARBA00022692"/>
    </source>
</evidence>
<organism evidence="6 7">
    <name type="scientific">Pseudosulfitobacter koreensis</name>
    <dbReference type="NCBI Taxonomy" id="2968472"/>
    <lineage>
        <taxon>Bacteria</taxon>
        <taxon>Pseudomonadati</taxon>
        <taxon>Pseudomonadota</taxon>
        <taxon>Alphaproteobacteria</taxon>
        <taxon>Rhodobacterales</taxon>
        <taxon>Roseobacteraceae</taxon>
        <taxon>Pseudosulfitobacter</taxon>
    </lineage>
</organism>
<gene>
    <name evidence="6" type="ORF">NTA49_14435</name>
</gene>
<feature type="transmembrane region" description="Helical" evidence="5">
    <location>
        <begin position="161"/>
        <end position="180"/>
    </location>
</feature>
<keyword evidence="7" id="KW-1185">Reference proteome</keyword>
<dbReference type="InterPro" id="IPR059112">
    <property type="entry name" value="CysZ/EI24"/>
</dbReference>
<protein>
    <submittedName>
        <fullName evidence="6">EI24 domain-containing protein</fullName>
    </submittedName>
</protein>
<feature type="transmembrane region" description="Helical" evidence="5">
    <location>
        <begin position="25"/>
        <end position="48"/>
    </location>
</feature>
<evidence type="ECO:0000256" key="4">
    <source>
        <dbReference type="ARBA" id="ARBA00023136"/>
    </source>
</evidence>